<keyword evidence="3" id="KW-1185">Reference proteome</keyword>
<dbReference type="AlphaFoldDB" id="A0A2Z7BSZ7"/>
<evidence type="ECO:0000313" key="2">
    <source>
        <dbReference type="EMBL" id="KZV37549.1"/>
    </source>
</evidence>
<sequence>MRGGAVANATAILFRFDSEKLKVRYNKAAIEPGSDQFHEETGTSRGRTLLALAFGPFLRRGRRAHKEDGLVLLYARCSHVPSCADAGVQQPAFDRQPVRNVLRKIADHRTVPSCSQCAQQPPPATQLARPSRDQALGMGQRSCAMRSQRAGVARAHARGDDEEAPPCVAAPWPMRRRFCFVLILKN</sequence>
<organism evidence="2 3">
    <name type="scientific">Dorcoceras hygrometricum</name>
    <dbReference type="NCBI Taxonomy" id="472368"/>
    <lineage>
        <taxon>Eukaryota</taxon>
        <taxon>Viridiplantae</taxon>
        <taxon>Streptophyta</taxon>
        <taxon>Embryophyta</taxon>
        <taxon>Tracheophyta</taxon>
        <taxon>Spermatophyta</taxon>
        <taxon>Magnoliopsida</taxon>
        <taxon>eudicotyledons</taxon>
        <taxon>Gunneridae</taxon>
        <taxon>Pentapetalae</taxon>
        <taxon>asterids</taxon>
        <taxon>lamiids</taxon>
        <taxon>Lamiales</taxon>
        <taxon>Gesneriaceae</taxon>
        <taxon>Didymocarpoideae</taxon>
        <taxon>Trichosporeae</taxon>
        <taxon>Loxocarpinae</taxon>
        <taxon>Dorcoceras</taxon>
    </lineage>
</organism>
<accession>A0A2Z7BSZ7</accession>
<feature type="region of interest" description="Disordered" evidence="1">
    <location>
        <begin position="113"/>
        <end position="138"/>
    </location>
</feature>
<reference evidence="2 3" key="1">
    <citation type="journal article" date="2015" name="Proc. Natl. Acad. Sci. U.S.A.">
        <title>The resurrection genome of Boea hygrometrica: A blueprint for survival of dehydration.</title>
        <authorList>
            <person name="Xiao L."/>
            <person name="Yang G."/>
            <person name="Zhang L."/>
            <person name="Yang X."/>
            <person name="Zhao S."/>
            <person name="Ji Z."/>
            <person name="Zhou Q."/>
            <person name="Hu M."/>
            <person name="Wang Y."/>
            <person name="Chen M."/>
            <person name="Xu Y."/>
            <person name="Jin H."/>
            <person name="Xiao X."/>
            <person name="Hu G."/>
            <person name="Bao F."/>
            <person name="Hu Y."/>
            <person name="Wan P."/>
            <person name="Li L."/>
            <person name="Deng X."/>
            <person name="Kuang T."/>
            <person name="Xiang C."/>
            <person name="Zhu J.K."/>
            <person name="Oliver M.J."/>
            <person name="He Y."/>
        </authorList>
    </citation>
    <scope>NUCLEOTIDE SEQUENCE [LARGE SCALE GENOMIC DNA]</scope>
    <source>
        <strain evidence="3">cv. XS01</strain>
    </source>
</reference>
<dbReference type="Proteomes" id="UP000250235">
    <property type="component" value="Unassembled WGS sequence"/>
</dbReference>
<dbReference type="EMBL" id="KV002660">
    <property type="protein sequence ID" value="KZV37549.1"/>
    <property type="molecule type" value="Genomic_DNA"/>
</dbReference>
<evidence type="ECO:0000313" key="3">
    <source>
        <dbReference type="Proteomes" id="UP000250235"/>
    </source>
</evidence>
<proteinExistence type="predicted"/>
<name>A0A2Z7BSZ7_9LAMI</name>
<evidence type="ECO:0000256" key="1">
    <source>
        <dbReference type="SAM" id="MobiDB-lite"/>
    </source>
</evidence>
<gene>
    <name evidence="2" type="ORF">F511_42785</name>
</gene>
<protein>
    <submittedName>
        <fullName evidence="2">Uncharacterized protein</fullName>
    </submittedName>
</protein>